<proteinExistence type="predicted"/>
<reference evidence="2" key="1">
    <citation type="submission" date="2015-07" db="EMBL/GenBank/DDBJ databases">
        <title>MeaNS - Measles Nucleotide Surveillance Program.</title>
        <authorList>
            <person name="Tran T."/>
            <person name="Druce J."/>
        </authorList>
    </citation>
    <scope>NUCLEOTIDE SEQUENCE</scope>
    <source>
        <strain evidence="2">UCB-OBI-ISO-001</strain>
        <tissue evidence="2">Gonad</tissue>
    </source>
</reference>
<name>A0A0L8GI87_OCTBM</name>
<protein>
    <submittedName>
        <fullName evidence="2">Uncharacterized protein</fullName>
    </submittedName>
</protein>
<feature type="transmembrane region" description="Helical" evidence="1">
    <location>
        <begin position="12"/>
        <end position="33"/>
    </location>
</feature>
<keyword evidence="1" id="KW-1133">Transmembrane helix</keyword>
<keyword evidence="1" id="KW-0472">Membrane</keyword>
<dbReference type="EMBL" id="KQ421724">
    <property type="protein sequence ID" value="KOF76663.1"/>
    <property type="molecule type" value="Genomic_DNA"/>
</dbReference>
<dbReference type="AlphaFoldDB" id="A0A0L8GI87"/>
<sequence>MCRLRPCMSDFVVYSCDFLACAFFSLSVFHLWIEITLIMRMLCFQRFVDSFIQLFSAFAIAINVFVASAVTRSLLVAVAPLVVVIG</sequence>
<organism evidence="2">
    <name type="scientific">Octopus bimaculoides</name>
    <name type="common">California two-spotted octopus</name>
    <dbReference type="NCBI Taxonomy" id="37653"/>
    <lineage>
        <taxon>Eukaryota</taxon>
        <taxon>Metazoa</taxon>
        <taxon>Spiralia</taxon>
        <taxon>Lophotrochozoa</taxon>
        <taxon>Mollusca</taxon>
        <taxon>Cephalopoda</taxon>
        <taxon>Coleoidea</taxon>
        <taxon>Octopodiformes</taxon>
        <taxon>Octopoda</taxon>
        <taxon>Incirrata</taxon>
        <taxon>Octopodidae</taxon>
        <taxon>Octopus</taxon>
    </lineage>
</organism>
<accession>A0A0L8GI87</accession>
<keyword evidence="1" id="KW-0812">Transmembrane</keyword>
<feature type="transmembrane region" description="Helical" evidence="1">
    <location>
        <begin position="54"/>
        <end position="85"/>
    </location>
</feature>
<evidence type="ECO:0000256" key="1">
    <source>
        <dbReference type="SAM" id="Phobius"/>
    </source>
</evidence>
<evidence type="ECO:0000313" key="2">
    <source>
        <dbReference type="EMBL" id="KOF76663.1"/>
    </source>
</evidence>
<gene>
    <name evidence="2" type="ORF">OCBIM_22033084mg</name>
</gene>